<evidence type="ECO:0000313" key="6">
    <source>
        <dbReference type="EMBL" id="CAG9811699.1"/>
    </source>
</evidence>
<feature type="site" description="Contributes to redox potential value" evidence="3">
    <location>
        <position position="34"/>
    </location>
</feature>
<dbReference type="CDD" id="cd02947">
    <property type="entry name" value="TRX_family"/>
    <property type="match status" value="1"/>
</dbReference>
<evidence type="ECO:0000256" key="4">
    <source>
        <dbReference type="PIRSR" id="PIRSR000077-4"/>
    </source>
</evidence>
<organism evidence="6 7">
    <name type="scientific">Chironomus riparius</name>
    <dbReference type="NCBI Taxonomy" id="315576"/>
    <lineage>
        <taxon>Eukaryota</taxon>
        <taxon>Metazoa</taxon>
        <taxon>Ecdysozoa</taxon>
        <taxon>Arthropoda</taxon>
        <taxon>Hexapoda</taxon>
        <taxon>Insecta</taxon>
        <taxon>Pterygota</taxon>
        <taxon>Neoptera</taxon>
        <taxon>Endopterygota</taxon>
        <taxon>Diptera</taxon>
        <taxon>Nematocera</taxon>
        <taxon>Chironomoidea</taxon>
        <taxon>Chironomidae</taxon>
        <taxon>Chironominae</taxon>
        <taxon>Chironomus</taxon>
    </lineage>
</organism>
<accession>A0A9N9S971</accession>
<gene>
    <name evidence="6" type="ORF">CHIRRI_LOCUS14506</name>
</gene>
<evidence type="ECO:0000256" key="1">
    <source>
        <dbReference type="ARBA" id="ARBA00023157"/>
    </source>
</evidence>
<keyword evidence="7" id="KW-1185">Reference proteome</keyword>
<reference evidence="6" key="1">
    <citation type="submission" date="2022-01" db="EMBL/GenBank/DDBJ databases">
        <authorList>
            <person name="King R."/>
        </authorList>
    </citation>
    <scope>NUCLEOTIDE SEQUENCE</scope>
</reference>
<feature type="active site" description="Nucleophile" evidence="3">
    <location>
        <position position="32"/>
    </location>
</feature>
<feature type="site" description="Contributes to redox potential value" evidence="3">
    <location>
        <position position="33"/>
    </location>
</feature>
<sequence>MLQEVQSEEDFNDKISSAGNLLVVVDFHATWCGPCKNAEPKLEKLIESNKDLIMILKVDIDKIPELKKRFAIKYVPTFIFFWNGEKLDGVVDEADVRKVEKYVDKYLISIS</sequence>
<evidence type="ECO:0000259" key="5">
    <source>
        <dbReference type="PROSITE" id="PS51352"/>
    </source>
</evidence>
<evidence type="ECO:0000313" key="7">
    <source>
        <dbReference type="Proteomes" id="UP001153620"/>
    </source>
</evidence>
<feature type="active site" description="Nucleophile" evidence="3">
    <location>
        <position position="35"/>
    </location>
</feature>
<dbReference type="Pfam" id="PF00085">
    <property type="entry name" value="Thioredoxin"/>
    <property type="match status" value="1"/>
</dbReference>
<keyword evidence="4" id="KW-0676">Redox-active center</keyword>
<keyword evidence="1 4" id="KW-1015">Disulfide bond</keyword>
<protein>
    <recommendedName>
        <fullName evidence="2">Thioredoxin</fullName>
    </recommendedName>
</protein>
<reference evidence="6" key="2">
    <citation type="submission" date="2022-10" db="EMBL/GenBank/DDBJ databases">
        <authorList>
            <consortium name="ENA_rothamsted_submissions"/>
            <consortium name="culmorum"/>
            <person name="King R."/>
        </authorList>
    </citation>
    <scope>NUCLEOTIDE SEQUENCE</scope>
</reference>
<feature type="disulfide bond" description="Redox-active" evidence="4">
    <location>
        <begin position="32"/>
        <end position="35"/>
    </location>
</feature>
<dbReference type="PRINTS" id="PR00421">
    <property type="entry name" value="THIOREDOXIN"/>
</dbReference>
<dbReference type="Gene3D" id="3.40.30.10">
    <property type="entry name" value="Glutaredoxin"/>
    <property type="match status" value="1"/>
</dbReference>
<dbReference type="InterPro" id="IPR005746">
    <property type="entry name" value="Thioredoxin"/>
</dbReference>
<dbReference type="InterPro" id="IPR013766">
    <property type="entry name" value="Thioredoxin_domain"/>
</dbReference>
<feature type="domain" description="Thioredoxin" evidence="5">
    <location>
        <begin position="1"/>
        <end position="108"/>
    </location>
</feature>
<name>A0A9N9S971_9DIPT</name>
<comment type="similarity">
    <text evidence="2">Belongs to the thioredoxin family.</text>
</comment>
<dbReference type="EMBL" id="OU895880">
    <property type="protein sequence ID" value="CAG9811699.1"/>
    <property type="molecule type" value="Genomic_DNA"/>
</dbReference>
<feature type="site" description="Deprotonates C-terminal active site Cys" evidence="3">
    <location>
        <position position="26"/>
    </location>
</feature>
<dbReference type="AlphaFoldDB" id="A0A9N9S971"/>
<dbReference type="PROSITE" id="PS51352">
    <property type="entry name" value="THIOREDOXIN_2"/>
    <property type="match status" value="1"/>
</dbReference>
<dbReference type="GO" id="GO:0015035">
    <property type="term" value="F:protein-disulfide reductase activity"/>
    <property type="evidence" value="ECO:0007669"/>
    <property type="project" value="InterPro"/>
</dbReference>
<dbReference type="InterPro" id="IPR036249">
    <property type="entry name" value="Thioredoxin-like_sf"/>
</dbReference>
<dbReference type="PANTHER" id="PTHR46115">
    <property type="entry name" value="THIOREDOXIN-LIKE PROTEIN 1"/>
    <property type="match status" value="1"/>
</dbReference>
<dbReference type="OrthoDB" id="2121326at2759"/>
<dbReference type="SUPFAM" id="SSF52833">
    <property type="entry name" value="Thioredoxin-like"/>
    <property type="match status" value="1"/>
</dbReference>
<evidence type="ECO:0000256" key="2">
    <source>
        <dbReference type="PIRNR" id="PIRNR000077"/>
    </source>
</evidence>
<proteinExistence type="inferred from homology"/>
<dbReference type="PIRSF" id="PIRSF000077">
    <property type="entry name" value="Thioredoxin"/>
    <property type="match status" value="1"/>
</dbReference>
<evidence type="ECO:0000256" key="3">
    <source>
        <dbReference type="PIRSR" id="PIRSR000077-1"/>
    </source>
</evidence>
<dbReference type="Proteomes" id="UP001153620">
    <property type="component" value="Chromosome 4"/>
</dbReference>